<dbReference type="InterPro" id="IPR004360">
    <property type="entry name" value="Glyas_Fos-R_dOase_dom"/>
</dbReference>
<evidence type="ECO:0000313" key="3">
    <source>
        <dbReference type="Proteomes" id="UP000182409"/>
    </source>
</evidence>
<dbReference type="OrthoDB" id="9804235at2"/>
<gene>
    <name evidence="2" type="ORF">SAMN05443244_2647</name>
</gene>
<dbReference type="InterPro" id="IPR029068">
    <property type="entry name" value="Glyas_Bleomycin-R_OHBP_Dase"/>
</dbReference>
<dbReference type="InterPro" id="IPR052164">
    <property type="entry name" value="Anthracycline_SecMetBiosynth"/>
</dbReference>
<reference evidence="2 3" key="1">
    <citation type="submission" date="2016-10" db="EMBL/GenBank/DDBJ databases">
        <authorList>
            <person name="de Groot N.N."/>
        </authorList>
    </citation>
    <scope>NUCLEOTIDE SEQUENCE [LARGE SCALE GENOMIC DNA]</scope>
    <source>
        <strain evidence="2 3">AB35.6</strain>
    </source>
</reference>
<feature type="domain" description="VOC" evidence="1">
    <location>
        <begin position="138"/>
        <end position="256"/>
    </location>
</feature>
<organism evidence="2 3">
    <name type="scientific">Terriglobus roseus</name>
    <dbReference type="NCBI Taxonomy" id="392734"/>
    <lineage>
        <taxon>Bacteria</taxon>
        <taxon>Pseudomonadati</taxon>
        <taxon>Acidobacteriota</taxon>
        <taxon>Terriglobia</taxon>
        <taxon>Terriglobales</taxon>
        <taxon>Acidobacteriaceae</taxon>
        <taxon>Terriglobus</taxon>
    </lineage>
</organism>
<dbReference type="Proteomes" id="UP000182409">
    <property type="component" value="Unassembled WGS sequence"/>
</dbReference>
<dbReference type="RefSeq" id="WP_074654474.1">
    <property type="nucleotide sequence ID" value="NZ_FNSD01000001.1"/>
</dbReference>
<dbReference type="CDD" id="cd07247">
    <property type="entry name" value="SgaA_N_like"/>
    <property type="match status" value="2"/>
</dbReference>
<dbReference type="PANTHER" id="PTHR33993">
    <property type="entry name" value="GLYOXALASE-RELATED"/>
    <property type="match status" value="1"/>
</dbReference>
<dbReference type="InterPro" id="IPR037523">
    <property type="entry name" value="VOC_core"/>
</dbReference>
<dbReference type="Pfam" id="PF00903">
    <property type="entry name" value="Glyoxalase"/>
    <property type="match status" value="2"/>
</dbReference>
<dbReference type="PANTHER" id="PTHR33993:SF14">
    <property type="entry name" value="GB|AAF24581.1"/>
    <property type="match status" value="1"/>
</dbReference>
<dbReference type="EMBL" id="FNSD01000001">
    <property type="protein sequence ID" value="SEC09896.1"/>
    <property type="molecule type" value="Genomic_DNA"/>
</dbReference>
<proteinExistence type="predicted"/>
<dbReference type="SUPFAM" id="SSF54593">
    <property type="entry name" value="Glyoxalase/Bleomycin resistance protein/Dihydroxybiphenyl dioxygenase"/>
    <property type="match status" value="2"/>
</dbReference>
<feature type="domain" description="VOC" evidence="1">
    <location>
        <begin position="5"/>
        <end position="122"/>
    </location>
</feature>
<dbReference type="Gene3D" id="3.10.180.10">
    <property type="entry name" value="2,3-Dihydroxybiphenyl 1,2-Dioxygenase, domain 1"/>
    <property type="match status" value="2"/>
</dbReference>
<sequence length="265" mass="29239">MTKSGFVWYELMTNGALDAAVSFYKHVAGWDIRDSGMPGMQYMIFGKDGKDVGGMMSWKAVGQPDMPTEWVAHIYTANVDAEVEAVVKDGGTQIQPPRDIPGVGRFAVVTDPQGAKFLLFQPGQAYAPPRLAQNEVGNVGWHELITTDWEKAWEFYSKHYGWQKDFAMDMKEMGIYQTFRIDTDRYIGAMMNIPPFMKDLKPGWLFYFQVADADAGAKRITENGGTITHGPMDVPGGSRIVQGIDPQGGRFALVSTSSTAPAYGA</sequence>
<evidence type="ECO:0000313" key="2">
    <source>
        <dbReference type="EMBL" id="SEC09896.1"/>
    </source>
</evidence>
<evidence type="ECO:0000259" key="1">
    <source>
        <dbReference type="PROSITE" id="PS51819"/>
    </source>
</evidence>
<name>A0A1H4PR67_9BACT</name>
<protein>
    <recommendedName>
        <fullName evidence="1">VOC domain-containing protein</fullName>
    </recommendedName>
</protein>
<dbReference type="AlphaFoldDB" id="A0A1H4PR67"/>
<dbReference type="PROSITE" id="PS51819">
    <property type="entry name" value="VOC"/>
    <property type="match status" value="2"/>
</dbReference>
<accession>A0A1H4PR67</accession>